<evidence type="ECO:0000256" key="1">
    <source>
        <dbReference type="SAM" id="MobiDB-lite"/>
    </source>
</evidence>
<proteinExistence type="predicted"/>
<dbReference type="EMBL" id="CYGX02000028">
    <property type="protein sequence ID" value="SIT41232.1"/>
    <property type="molecule type" value="Genomic_DNA"/>
</dbReference>
<name>A0A1N7S1I8_9BURK</name>
<organism evidence="2 3">
    <name type="scientific">Paraburkholderia ribeironis</name>
    <dbReference type="NCBI Taxonomy" id="1247936"/>
    <lineage>
        <taxon>Bacteria</taxon>
        <taxon>Pseudomonadati</taxon>
        <taxon>Pseudomonadota</taxon>
        <taxon>Betaproteobacteria</taxon>
        <taxon>Burkholderiales</taxon>
        <taxon>Burkholderiaceae</taxon>
        <taxon>Paraburkholderia</taxon>
    </lineage>
</organism>
<keyword evidence="3" id="KW-1185">Reference proteome</keyword>
<evidence type="ECO:0000313" key="2">
    <source>
        <dbReference type="EMBL" id="SIT41232.1"/>
    </source>
</evidence>
<accession>A0A1N7S1I8</accession>
<dbReference type="STRING" id="1247936.BN2475_280081"/>
<feature type="region of interest" description="Disordered" evidence="1">
    <location>
        <begin position="39"/>
        <end position="66"/>
    </location>
</feature>
<reference evidence="2 3" key="1">
    <citation type="submission" date="2016-12" db="EMBL/GenBank/DDBJ databases">
        <authorList>
            <person name="Song W.-J."/>
            <person name="Kurnit D.M."/>
        </authorList>
    </citation>
    <scope>NUCLEOTIDE SEQUENCE [LARGE SCALE GENOMIC DNA]</scope>
    <source>
        <strain evidence="2 3">STM7296</strain>
    </source>
</reference>
<gene>
    <name evidence="2" type="ORF">BN2475_280081</name>
</gene>
<protein>
    <submittedName>
        <fullName evidence="2">Uncharacterized protein</fullName>
    </submittedName>
</protein>
<feature type="compositionally biased region" description="Low complexity" evidence="1">
    <location>
        <begin position="54"/>
        <end position="66"/>
    </location>
</feature>
<dbReference type="Proteomes" id="UP000187012">
    <property type="component" value="Unassembled WGS sequence"/>
</dbReference>
<sequence>MSLNAGIATAFPRRSRQEAMAGTALADWQRVDERRSWYGEAPSACTGPRPLSVSGSGRNRSGNDST</sequence>
<dbReference type="AlphaFoldDB" id="A0A1N7S1I8"/>
<evidence type="ECO:0000313" key="3">
    <source>
        <dbReference type="Proteomes" id="UP000187012"/>
    </source>
</evidence>